<organism evidence="2 3">
    <name type="scientific">Kitasatospora kazusensis</name>
    <dbReference type="NCBI Taxonomy" id="407974"/>
    <lineage>
        <taxon>Bacteria</taxon>
        <taxon>Bacillati</taxon>
        <taxon>Actinomycetota</taxon>
        <taxon>Actinomycetes</taxon>
        <taxon>Kitasatosporales</taxon>
        <taxon>Streptomycetaceae</taxon>
        <taxon>Kitasatospora</taxon>
    </lineage>
</organism>
<dbReference type="Proteomes" id="UP001422759">
    <property type="component" value="Unassembled WGS sequence"/>
</dbReference>
<dbReference type="PANTHER" id="PTHR46211:SF1">
    <property type="entry name" value="GLYCEROPHOSPHODIESTER PHOSPHODIESTERASE, CYTOPLASMIC"/>
    <property type="match status" value="1"/>
</dbReference>
<proteinExistence type="predicted"/>
<keyword evidence="3" id="KW-1185">Reference proteome</keyword>
<evidence type="ECO:0000313" key="3">
    <source>
        <dbReference type="Proteomes" id="UP001422759"/>
    </source>
</evidence>
<comment type="caution">
    <text evidence="2">The sequence shown here is derived from an EMBL/GenBank/DDBJ whole genome shotgun (WGS) entry which is preliminary data.</text>
</comment>
<protein>
    <submittedName>
        <fullName evidence="2">Glycerophosphodiester phosphodiesterase</fullName>
    </submittedName>
</protein>
<dbReference type="PANTHER" id="PTHR46211">
    <property type="entry name" value="GLYCEROPHOSPHORYL DIESTER PHOSPHODIESTERASE"/>
    <property type="match status" value="1"/>
</dbReference>
<gene>
    <name evidence="2" type="ORF">GCM10009760_41190</name>
</gene>
<dbReference type="Pfam" id="PF03009">
    <property type="entry name" value="GDPD"/>
    <property type="match status" value="1"/>
</dbReference>
<accession>A0ABP5LJY4</accession>
<evidence type="ECO:0000259" key="1">
    <source>
        <dbReference type="PROSITE" id="PS51704"/>
    </source>
</evidence>
<dbReference type="Gene3D" id="3.20.20.190">
    <property type="entry name" value="Phosphatidylinositol (PI) phosphodiesterase"/>
    <property type="match status" value="1"/>
</dbReference>
<dbReference type="PROSITE" id="PS51704">
    <property type="entry name" value="GP_PDE"/>
    <property type="match status" value="1"/>
</dbReference>
<dbReference type="SUPFAM" id="SSF51695">
    <property type="entry name" value="PLC-like phosphodiesterases"/>
    <property type="match status" value="1"/>
</dbReference>
<evidence type="ECO:0000313" key="2">
    <source>
        <dbReference type="EMBL" id="GAA2148756.1"/>
    </source>
</evidence>
<dbReference type="InterPro" id="IPR030395">
    <property type="entry name" value="GP_PDE_dom"/>
</dbReference>
<name>A0ABP5LJY4_9ACTN</name>
<dbReference type="CDD" id="cd08556">
    <property type="entry name" value="GDPD"/>
    <property type="match status" value="1"/>
</dbReference>
<feature type="domain" description="GP-PDE" evidence="1">
    <location>
        <begin position="16"/>
        <end position="239"/>
    </location>
</feature>
<reference evidence="3" key="1">
    <citation type="journal article" date="2019" name="Int. J. Syst. Evol. Microbiol.">
        <title>The Global Catalogue of Microorganisms (GCM) 10K type strain sequencing project: providing services to taxonomists for standard genome sequencing and annotation.</title>
        <authorList>
            <consortium name="The Broad Institute Genomics Platform"/>
            <consortium name="The Broad Institute Genome Sequencing Center for Infectious Disease"/>
            <person name="Wu L."/>
            <person name="Ma J."/>
        </authorList>
    </citation>
    <scope>NUCLEOTIDE SEQUENCE [LARGE SCALE GENOMIC DNA]</scope>
    <source>
        <strain evidence="3">JCM 14560</strain>
    </source>
</reference>
<dbReference type="EMBL" id="BAAANT010000025">
    <property type="protein sequence ID" value="GAA2148756.1"/>
    <property type="molecule type" value="Genomic_DNA"/>
</dbReference>
<dbReference type="InterPro" id="IPR017946">
    <property type="entry name" value="PLC-like_Pdiesterase_TIM-brl"/>
</dbReference>
<sequence>MPTSALPRPVFDARPVLAVAHRGDPYRFRENTLASVESALAAGADAVEVDVQLTRDGVPVLLHDLTLERLWGDPRAVGAVTLDQLGSLGSPGIRVPTLAEGLKAVAATPAARLLIDLDTAGPAAATWQAVSGLGAEDRVAFCGPVGALLAVRELAPDAELALTWKLPQLPGRALLADLRPRYLNPPFGLVDEDFTAAAHEAGLAVSTWTVDRRRTMTRLLRAGVDSLTSNRVALLRSVLDAHTRGARR</sequence>